<keyword evidence="2" id="KW-1133">Transmembrane helix</keyword>
<evidence type="ECO:0000313" key="3">
    <source>
        <dbReference type="EMBL" id="SBS81046.1"/>
    </source>
</evidence>
<feature type="transmembrane region" description="Helical" evidence="2">
    <location>
        <begin position="58"/>
        <end position="81"/>
    </location>
</feature>
<evidence type="ECO:0000313" key="4">
    <source>
        <dbReference type="EMBL" id="SBS82387.1"/>
    </source>
</evidence>
<dbReference type="Proteomes" id="UP000078546">
    <property type="component" value="Unassembled WGS sequence"/>
</dbReference>
<reference evidence="3" key="2">
    <citation type="submission" date="2016-05" db="EMBL/GenBank/DDBJ databases">
        <authorList>
            <person name="Lavstsen T."/>
            <person name="Jespersen J.S."/>
        </authorList>
    </citation>
    <scope>NUCLEOTIDE SEQUENCE [LARGE SCALE GENOMIC DNA]</scope>
</reference>
<feature type="transmembrane region" description="Helical" evidence="2">
    <location>
        <begin position="359"/>
        <end position="380"/>
    </location>
</feature>
<feature type="transmembrane region" description="Helical" evidence="2">
    <location>
        <begin position="93"/>
        <end position="119"/>
    </location>
</feature>
<reference evidence="5 6" key="1">
    <citation type="submission" date="2016-05" db="EMBL/GenBank/DDBJ databases">
        <authorList>
            <person name="Naeem Raeece"/>
        </authorList>
    </citation>
    <scope>NUCLEOTIDE SEQUENCE [LARGE SCALE GENOMIC DNA]</scope>
</reference>
<feature type="compositionally biased region" description="Basic and acidic residues" evidence="1">
    <location>
        <begin position="1"/>
        <end position="10"/>
    </location>
</feature>
<feature type="transmembrane region" description="Helical" evidence="2">
    <location>
        <begin position="325"/>
        <end position="347"/>
    </location>
</feature>
<evidence type="ECO:0000256" key="1">
    <source>
        <dbReference type="SAM" id="MobiDB-lite"/>
    </source>
</evidence>
<organism evidence="3 6">
    <name type="scientific">Plasmodium ovale curtisi</name>
    <dbReference type="NCBI Taxonomy" id="864141"/>
    <lineage>
        <taxon>Eukaryota</taxon>
        <taxon>Sar</taxon>
        <taxon>Alveolata</taxon>
        <taxon>Apicomplexa</taxon>
        <taxon>Aconoidasida</taxon>
        <taxon>Haemosporida</taxon>
        <taxon>Plasmodiidae</taxon>
        <taxon>Plasmodium</taxon>
        <taxon>Plasmodium (Plasmodium)</taxon>
    </lineage>
</organism>
<evidence type="ECO:0000313" key="5">
    <source>
        <dbReference type="Proteomes" id="UP000078546"/>
    </source>
</evidence>
<accession>A0A1A8VP11</accession>
<dbReference type="AlphaFoldDB" id="A0A1A8VP11"/>
<feature type="compositionally biased region" description="Basic and acidic residues" evidence="1">
    <location>
        <begin position="181"/>
        <end position="196"/>
    </location>
</feature>
<dbReference type="Proteomes" id="UP000078560">
    <property type="component" value="Unassembled WGS sequence"/>
</dbReference>
<evidence type="ECO:0000256" key="2">
    <source>
        <dbReference type="SAM" id="Phobius"/>
    </source>
</evidence>
<keyword evidence="2" id="KW-0472">Membrane</keyword>
<dbReference type="EMBL" id="FLQV01000130">
    <property type="protein sequence ID" value="SBS82387.1"/>
    <property type="molecule type" value="Genomic_DNA"/>
</dbReference>
<gene>
    <name evidence="4" type="ORF">POVCU1_007310</name>
    <name evidence="3" type="ORF">POVCU2_0008150</name>
</gene>
<feature type="region of interest" description="Disordered" evidence="1">
    <location>
        <begin position="1"/>
        <end position="27"/>
    </location>
</feature>
<feature type="region of interest" description="Disordered" evidence="1">
    <location>
        <begin position="181"/>
        <end position="200"/>
    </location>
</feature>
<sequence>MSTPSEKGDTTHGGNNPHGSNHHEGDIIGRRGSVVREDIETETEKRIASIMENNSSSVFANVTLCLMGMSSVLLYNCFTFYRRATCSLMKTMIFSIATIVLSSSKVICLSYGLTGIYSLLITSTFFYFLIKIEKDIKKLIQSIFVTSCINCTFILTSFICYTLLKRTDDFKRKFKMYTEQRREKKDQKGEKGEKKQSQYVQHNTHDITIGITPTEKKEDTHCVFISIENTQNECQTIDPTHTLLSTMRDKVTLKKKDNLSTDVIHDNTDNNNAVMKNTCGQSTMEIDLLCGERISTGVTTQKQHFIKRFYKFNENRENLARQTRCILIFSNIYLNGWFVTLSFINIADVLKPLNTMSNVAIVSSFGSTLLRVGLLTGYGVSTIYKHIVGKI</sequence>
<evidence type="ECO:0000313" key="6">
    <source>
        <dbReference type="Proteomes" id="UP000078560"/>
    </source>
</evidence>
<proteinExistence type="predicted"/>
<feature type="transmembrane region" description="Helical" evidence="2">
    <location>
        <begin position="139"/>
        <end position="164"/>
    </location>
</feature>
<name>A0A1A8VP11_PLAOA</name>
<keyword evidence="2" id="KW-0812">Transmembrane</keyword>
<protein>
    <submittedName>
        <fullName evidence="3">Nucleoside transporter 2, putative (NT2)</fullName>
    </submittedName>
</protein>
<dbReference type="EMBL" id="FLQU01000110">
    <property type="protein sequence ID" value="SBS81046.1"/>
    <property type="molecule type" value="Genomic_DNA"/>
</dbReference>